<evidence type="ECO:0000313" key="7">
    <source>
        <dbReference type="Proteomes" id="UP001549921"/>
    </source>
</evidence>
<evidence type="ECO:0000256" key="2">
    <source>
        <dbReference type="ARBA" id="ARBA00022771"/>
    </source>
</evidence>
<dbReference type="Proteomes" id="UP001549921">
    <property type="component" value="Unassembled WGS sequence"/>
</dbReference>
<organism evidence="6 7">
    <name type="scientific">Loxostege sticticalis</name>
    <name type="common">Beet webworm moth</name>
    <dbReference type="NCBI Taxonomy" id="481309"/>
    <lineage>
        <taxon>Eukaryota</taxon>
        <taxon>Metazoa</taxon>
        <taxon>Ecdysozoa</taxon>
        <taxon>Arthropoda</taxon>
        <taxon>Hexapoda</taxon>
        <taxon>Insecta</taxon>
        <taxon>Pterygota</taxon>
        <taxon>Neoptera</taxon>
        <taxon>Endopterygota</taxon>
        <taxon>Lepidoptera</taxon>
        <taxon>Glossata</taxon>
        <taxon>Ditrysia</taxon>
        <taxon>Pyraloidea</taxon>
        <taxon>Crambidae</taxon>
        <taxon>Pyraustinae</taxon>
        <taxon>Loxostege</taxon>
    </lineage>
</organism>
<evidence type="ECO:0000313" key="6">
    <source>
        <dbReference type="EMBL" id="KAL0849656.1"/>
    </source>
</evidence>
<sequence>MSQCEILKSKRGKDILISEGFSYHLNKRRDNKYYWRCTRKSSTRCNVSVTSLLTTNNLHVVLSQNHDHTHLPDPEKRHELQLKANLKEKAHLSLDSPAQIIQRCIQSVPSTSSPQMPKKEAMRKMIQRERNKNLPSIPQDLISVVIPEEFTKLDSDEPFLIGSFVDNSVIIFSTKENLKLLSKANFWMMDGTFNCCPVPFCQIYTIHAMVGTPDSTHKIVPLVYGLLANKSERCYTIFLQILKSVFRSKLNESLQPKIILTDFELAAMNAIKKVFPSCLNKLCFFHLNQSIYRHIQEAGLASRYNNDAVFAHKMRHIGALAFLEPNEIIDALEILKNDIIPHEATVVIEWFEKYYINGSMVIKKTSGSKIALKRCHPKFPPHLWSIHDSIVSHVPLSQNALESWHNRWNTLLNRRKWNIFKTITEFKKEQKNTEDIIERIKSSEPMAKRKCESKDYKERIHQHISEKNKMDLKSYLNGWAHICHLIK</sequence>
<keyword evidence="2" id="KW-0863">Zinc-finger</keyword>
<protein>
    <recommendedName>
        <fullName evidence="8">MULE transposase domain-containing protein</fullName>
    </recommendedName>
</protein>
<evidence type="ECO:0000256" key="3">
    <source>
        <dbReference type="ARBA" id="ARBA00022833"/>
    </source>
</evidence>
<keyword evidence="1" id="KW-0479">Metal-binding</keyword>
<comment type="caution">
    <text evidence="6">The sequence shown here is derived from an EMBL/GenBank/DDBJ whole genome shotgun (WGS) entry which is preliminary data.</text>
</comment>
<proteinExistence type="predicted"/>
<dbReference type="Gene3D" id="2.20.25.240">
    <property type="match status" value="1"/>
</dbReference>
<feature type="domain" description="FLYWCH-type" evidence="4">
    <location>
        <begin position="7"/>
        <end position="70"/>
    </location>
</feature>
<dbReference type="EMBL" id="JBEDNZ010000004">
    <property type="protein sequence ID" value="KAL0849656.1"/>
    <property type="molecule type" value="Genomic_DNA"/>
</dbReference>
<keyword evidence="3" id="KW-0862">Zinc</keyword>
<dbReference type="PANTHER" id="PTHR47160">
    <property type="entry name" value="PUTATIVE-RELATED"/>
    <property type="match status" value="1"/>
</dbReference>
<feature type="domain" description="MULE transposase" evidence="5">
    <location>
        <begin position="187"/>
        <end position="289"/>
    </location>
</feature>
<evidence type="ECO:0008006" key="8">
    <source>
        <dbReference type="Google" id="ProtNLM"/>
    </source>
</evidence>
<gene>
    <name evidence="6" type="ORF">ABMA28_013910</name>
</gene>
<evidence type="ECO:0000259" key="5">
    <source>
        <dbReference type="Pfam" id="PF10551"/>
    </source>
</evidence>
<dbReference type="GO" id="GO:0008270">
    <property type="term" value="F:zinc ion binding"/>
    <property type="evidence" value="ECO:0007669"/>
    <property type="project" value="UniProtKB-KW"/>
</dbReference>
<dbReference type="PANTHER" id="PTHR47160:SF10">
    <property type="entry name" value="MULE TRANSPOSASE DOMAIN-CONTAINING PROTEIN"/>
    <property type="match status" value="1"/>
</dbReference>
<dbReference type="AlphaFoldDB" id="A0ABD0TK08"/>
<accession>A0ABD0TK08</accession>
<dbReference type="Pfam" id="PF04500">
    <property type="entry name" value="FLYWCH"/>
    <property type="match status" value="1"/>
</dbReference>
<dbReference type="InterPro" id="IPR007588">
    <property type="entry name" value="Znf_FLYWCH"/>
</dbReference>
<reference evidence="6 7" key="1">
    <citation type="submission" date="2024-06" db="EMBL/GenBank/DDBJ databases">
        <title>A chromosome-level genome assembly of beet webworm, Loxostege sticticalis.</title>
        <authorList>
            <person name="Zhang Y."/>
        </authorList>
    </citation>
    <scope>NUCLEOTIDE SEQUENCE [LARGE SCALE GENOMIC DNA]</scope>
    <source>
        <strain evidence="6">AQ028</strain>
        <tissue evidence="6">Male pupae</tissue>
    </source>
</reference>
<dbReference type="Pfam" id="PF10551">
    <property type="entry name" value="MULE"/>
    <property type="match status" value="1"/>
</dbReference>
<evidence type="ECO:0000256" key="1">
    <source>
        <dbReference type="ARBA" id="ARBA00022723"/>
    </source>
</evidence>
<evidence type="ECO:0000259" key="4">
    <source>
        <dbReference type="Pfam" id="PF04500"/>
    </source>
</evidence>
<name>A0ABD0TK08_LOXSC</name>
<dbReference type="InterPro" id="IPR018289">
    <property type="entry name" value="MULE_transposase_dom"/>
</dbReference>